<dbReference type="PANTHER" id="PTHR21040">
    <property type="entry name" value="BCDNA.GH04120"/>
    <property type="match status" value="1"/>
</dbReference>
<sequence length="469" mass="53881">MSYYKQIFPLIRSWGVTGLLVEYEDMFPYSGDLRDLAAPNVYNELEIQQFLDLAEENELIVIPLVQTFGHFEFVLKHEAFCHLRELPMYPMTLCPSNEGSLEVVRQMVDQVLRLHPDAKWFHIGADEVFHIGFCEACERVMKAEGITKTQMFFRHIRRVLEYITVKYPGTRLIMWDDMFRDVDLEVIKESGVGELVEPMVWFYQQSTLLPQDMWDRYSQVFSSLWVASAFKGATGPRMIVVDTGYHIENHRSWLQVVQDQKSRFSNFRGYTLTGWQRYDHFAVLCELLPVALPCLALCLLTLDNGAFTELVHKTASMDLGFAGLIPLNPFQSPGVVPACSFPGSGVYVCMQTLLQLNSEYTRFMDSDRIHCWMTPYQVEHNNTNPAHLNHILIQGQQLLLSFQQLHNDLQVALLDTFYPITVDEWLVTNFATKLKELTGIVTTAEKQMVRGGKPNSCTASFNSVETNIP</sequence>
<reference evidence="6" key="1">
    <citation type="journal article" date="2023" name="Mol. Biol. Evol.">
        <title>Third-Generation Sequencing Reveals the Adaptive Role of the Epigenome in Three Deep-Sea Polychaetes.</title>
        <authorList>
            <person name="Perez M."/>
            <person name="Aroh O."/>
            <person name="Sun Y."/>
            <person name="Lan Y."/>
            <person name="Juniper S.K."/>
            <person name="Young C.R."/>
            <person name="Angers B."/>
            <person name="Qian P.Y."/>
        </authorList>
    </citation>
    <scope>NUCLEOTIDE SEQUENCE</scope>
    <source>
        <strain evidence="6">R07B-5</strain>
    </source>
</reference>
<comment type="similarity">
    <text evidence="2">Belongs to the glycosyl hydrolase 20 family.</text>
</comment>
<gene>
    <name evidence="6" type="ORF">NP493_546g04066</name>
</gene>
<evidence type="ECO:0000256" key="4">
    <source>
        <dbReference type="ARBA" id="ARBA00022801"/>
    </source>
</evidence>
<dbReference type="AlphaFoldDB" id="A0AAD9KVZ1"/>
<protein>
    <recommendedName>
        <fullName evidence="3">beta-N-acetylhexosaminidase</fullName>
        <ecNumber evidence="3">3.2.1.52</ecNumber>
    </recommendedName>
</protein>
<evidence type="ECO:0000256" key="3">
    <source>
        <dbReference type="ARBA" id="ARBA00012663"/>
    </source>
</evidence>
<dbReference type="Proteomes" id="UP001209878">
    <property type="component" value="Unassembled WGS sequence"/>
</dbReference>
<evidence type="ECO:0000256" key="1">
    <source>
        <dbReference type="ARBA" id="ARBA00001231"/>
    </source>
</evidence>
<comment type="caution">
    <text evidence="6">The sequence shown here is derived from an EMBL/GenBank/DDBJ whole genome shotgun (WGS) entry which is preliminary data.</text>
</comment>
<evidence type="ECO:0000313" key="7">
    <source>
        <dbReference type="Proteomes" id="UP001209878"/>
    </source>
</evidence>
<dbReference type="GO" id="GO:0004563">
    <property type="term" value="F:beta-N-acetylhexosaminidase activity"/>
    <property type="evidence" value="ECO:0007669"/>
    <property type="project" value="UniProtKB-EC"/>
</dbReference>
<dbReference type="InterPro" id="IPR038901">
    <property type="entry name" value="HEXDC-like"/>
</dbReference>
<dbReference type="CDD" id="cd06565">
    <property type="entry name" value="GH20_GcnA-like"/>
    <property type="match status" value="1"/>
</dbReference>
<evidence type="ECO:0000259" key="5">
    <source>
        <dbReference type="Pfam" id="PF00728"/>
    </source>
</evidence>
<dbReference type="Gene3D" id="3.20.20.80">
    <property type="entry name" value="Glycosidases"/>
    <property type="match status" value="1"/>
</dbReference>
<dbReference type="SUPFAM" id="SSF51445">
    <property type="entry name" value="(Trans)glycosidases"/>
    <property type="match status" value="1"/>
</dbReference>
<organism evidence="6 7">
    <name type="scientific">Ridgeia piscesae</name>
    <name type="common">Tubeworm</name>
    <dbReference type="NCBI Taxonomy" id="27915"/>
    <lineage>
        <taxon>Eukaryota</taxon>
        <taxon>Metazoa</taxon>
        <taxon>Spiralia</taxon>
        <taxon>Lophotrochozoa</taxon>
        <taxon>Annelida</taxon>
        <taxon>Polychaeta</taxon>
        <taxon>Sedentaria</taxon>
        <taxon>Canalipalpata</taxon>
        <taxon>Sabellida</taxon>
        <taxon>Siboglinidae</taxon>
        <taxon>Ridgeia</taxon>
    </lineage>
</organism>
<keyword evidence="4" id="KW-0378">Hydrolase</keyword>
<dbReference type="Pfam" id="PF00728">
    <property type="entry name" value="Glyco_hydro_20"/>
    <property type="match status" value="1"/>
</dbReference>
<comment type="catalytic activity">
    <reaction evidence="1">
        <text>Hydrolysis of terminal non-reducing N-acetyl-D-hexosamine residues in N-acetyl-beta-D-hexosaminides.</text>
        <dbReference type="EC" id="3.2.1.52"/>
    </reaction>
</comment>
<evidence type="ECO:0000256" key="2">
    <source>
        <dbReference type="ARBA" id="ARBA00006285"/>
    </source>
</evidence>
<proteinExistence type="inferred from homology"/>
<dbReference type="EC" id="3.2.1.52" evidence="3"/>
<evidence type="ECO:0000313" key="6">
    <source>
        <dbReference type="EMBL" id="KAK2178394.1"/>
    </source>
</evidence>
<name>A0AAD9KVZ1_RIDPI</name>
<dbReference type="PANTHER" id="PTHR21040:SF8">
    <property type="entry name" value="BCDNA.GH04120"/>
    <property type="match status" value="1"/>
</dbReference>
<dbReference type="EMBL" id="JAODUO010000546">
    <property type="protein sequence ID" value="KAK2178394.1"/>
    <property type="molecule type" value="Genomic_DNA"/>
</dbReference>
<dbReference type="InterPro" id="IPR015883">
    <property type="entry name" value="Glyco_hydro_20_cat"/>
</dbReference>
<dbReference type="InterPro" id="IPR017853">
    <property type="entry name" value="GH"/>
</dbReference>
<keyword evidence="7" id="KW-1185">Reference proteome</keyword>
<accession>A0AAD9KVZ1</accession>
<feature type="domain" description="Glycoside hydrolase family 20 catalytic" evidence="5">
    <location>
        <begin position="39"/>
        <end position="183"/>
    </location>
</feature>
<dbReference type="GO" id="GO:0005975">
    <property type="term" value="P:carbohydrate metabolic process"/>
    <property type="evidence" value="ECO:0007669"/>
    <property type="project" value="InterPro"/>
</dbReference>